<comment type="caution">
    <text evidence="8">The sequence shown here is derived from an EMBL/GenBank/DDBJ whole genome shotgun (WGS) entry which is preliminary data.</text>
</comment>
<dbReference type="GO" id="GO:0005615">
    <property type="term" value="C:extracellular space"/>
    <property type="evidence" value="ECO:0007669"/>
    <property type="project" value="TreeGrafter"/>
</dbReference>
<dbReference type="PANTHER" id="PTHR11547:SF38">
    <property type="entry name" value="ARGININE KINASE 1-RELATED"/>
    <property type="match status" value="1"/>
</dbReference>
<dbReference type="GO" id="GO:0004111">
    <property type="term" value="F:creatine kinase activity"/>
    <property type="evidence" value="ECO:0007669"/>
    <property type="project" value="InterPro"/>
</dbReference>
<dbReference type="GO" id="GO:0005524">
    <property type="term" value="F:ATP binding"/>
    <property type="evidence" value="ECO:0007669"/>
    <property type="project" value="UniProtKB-UniRule"/>
</dbReference>
<feature type="non-terminal residue" evidence="8">
    <location>
        <position position="1"/>
    </location>
</feature>
<evidence type="ECO:0000256" key="6">
    <source>
        <dbReference type="RuleBase" id="RU000505"/>
    </source>
</evidence>
<dbReference type="PANTHER" id="PTHR11547">
    <property type="entry name" value="ARGININE OR CREATINE KINASE"/>
    <property type="match status" value="1"/>
</dbReference>
<dbReference type="Proteomes" id="UP000316360">
    <property type="component" value="Unassembled WGS sequence"/>
</dbReference>
<dbReference type="InterPro" id="IPR022415">
    <property type="entry name" value="ATP-guanido_PTrfase_AS"/>
</dbReference>
<feature type="binding site" evidence="5">
    <location>
        <begin position="15"/>
        <end position="19"/>
    </location>
    <ligand>
        <name>ATP</name>
        <dbReference type="ChEBI" id="CHEBI:30616"/>
    </ligand>
</feature>
<dbReference type="InterPro" id="IPR000749">
    <property type="entry name" value="ATP-guanido_PTrfase"/>
</dbReference>
<keyword evidence="4 5" id="KW-0067">ATP-binding</keyword>
<keyword evidence="3 5" id="KW-0418">Kinase</keyword>
<feature type="binding site" evidence="5">
    <location>
        <begin position="46"/>
        <end position="51"/>
    </location>
    <ligand>
        <name>ATP</name>
        <dbReference type="ChEBI" id="CHEBI:30616"/>
    </ligand>
</feature>
<dbReference type="SUPFAM" id="SSF55931">
    <property type="entry name" value="Glutamine synthetase/guanido kinase"/>
    <property type="match status" value="1"/>
</dbReference>
<protein>
    <submittedName>
        <fullName evidence="8">ATP--guanido phosphotransferase</fullName>
    </submittedName>
</protein>
<evidence type="ECO:0000256" key="5">
    <source>
        <dbReference type="PROSITE-ProRule" id="PRU00843"/>
    </source>
</evidence>
<dbReference type="PROSITE" id="PS00112">
    <property type="entry name" value="PHOSPHAGEN_KINASE"/>
    <property type="match status" value="1"/>
</dbReference>
<dbReference type="GO" id="GO:0046314">
    <property type="term" value="P:phosphocreatine biosynthetic process"/>
    <property type="evidence" value="ECO:0007669"/>
    <property type="project" value="InterPro"/>
</dbReference>
<dbReference type="PROSITE" id="PS51510">
    <property type="entry name" value="PHOSPHAGEN_KINASE_C"/>
    <property type="match status" value="1"/>
</dbReference>
<evidence type="ECO:0000313" key="8">
    <source>
        <dbReference type="EMBL" id="TET08602.1"/>
    </source>
</evidence>
<evidence type="ECO:0000313" key="9">
    <source>
        <dbReference type="Proteomes" id="UP000316360"/>
    </source>
</evidence>
<evidence type="ECO:0000259" key="7">
    <source>
        <dbReference type="PROSITE" id="PS51510"/>
    </source>
</evidence>
<evidence type="ECO:0000256" key="2">
    <source>
        <dbReference type="ARBA" id="ARBA00022741"/>
    </source>
</evidence>
<reference evidence="8 9" key="1">
    <citation type="submission" date="2019-03" db="EMBL/GenBank/DDBJ databases">
        <title>Metabolic potential of uncultured bacteria and archaea associated with petroleum seepage in deep-sea sediments.</title>
        <authorList>
            <person name="Dong X."/>
            <person name="Hubert C."/>
        </authorList>
    </citation>
    <scope>NUCLEOTIDE SEQUENCE [LARGE SCALE GENOMIC DNA]</scope>
    <source>
        <strain evidence="8">E44_bin7</strain>
    </source>
</reference>
<dbReference type="Pfam" id="PF00217">
    <property type="entry name" value="ATP-gua_Ptrans"/>
    <property type="match status" value="1"/>
</dbReference>
<organism evidence="8 9">
    <name type="scientific">Aerophobetes bacterium</name>
    <dbReference type="NCBI Taxonomy" id="2030807"/>
    <lineage>
        <taxon>Bacteria</taxon>
        <taxon>Candidatus Aerophobota</taxon>
    </lineage>
</organism>
<feature type="domain" description="Phosphagen kinase C-terminal" evidence="7">
    <location>
        <begin position="1"/>
        <end position="93"/>
    </location>
</feature>
<dbReference type="AlphaFoldDB" id="A0A523RS54"/>
<name>A0A523RS54_UNCAE</name>
<evidence type="ECO:0000256" key="1">
    <source>
        <dbReference type="ARBA" id="ARBA00022679"/>
    </source>
</evidence>
<comment type="caution">
    <text evidence="5">Lacks conserved residue(s) required for the propagation of feature annotation.</text>
</comment>
<proteinExistence type="inferred from homology"/>
<evidence type="ECO:0000256" key="4">
    <source>
        <dbReference type="ARBA" id="ARBA00022840"/>
    </source>
</evidence>
<gene>
    <name evidence="8" type="ORF">E3J84_06050</name>
</gene>
<dbReference type="Gene3D" id="3.30.590.10">
    <property type="entry name" value="Glutamine synthetase/guanido kinase, catalytic domain"/>
    <property type="match status" value="1"/>
</dbReference>
<dbReference type="InterPro" id="IPR022414">
    <property type="entry name" value="ATP-guanido_PTrfase_cat"/>
</dbReference>
<dbReference type="InterPro" id="IPR014746">
    <property type="entry name" value="Gln_synth/guanido_kin_cat_dom"/>
</dbReference>
<comment type="similarity">
    <text evidence="5 6">Belongs to the ATP:guanido phosphotransferase family.</text>
</comment>
<dbReference type="EMBL" id="SOKJ01000347">
    <property type="protein sequence ID" value="TET08602.1"/>
    <property type="molecule type" value="Genomic_DNA"/>
</dbReference>
<keyword evidence="1 5" id="KW-0808">Transferase</keyword>
<keyword evidence="2 5" id="KW-0547">Nucleotide-binding</keyword>
<accession>A0A523RS54</accession>
<sequence length="192" mass="21500">GYLTACPTNVGTGMRASCMLHLPALTTTRKIGDILKSISKLGLVARGLYGEGTESEGDFFQISNQVTLGLKEEEIVDNVERVTRQVVEQEKKAREVLYKRNKTQLSDEMGRAYGVLINAHLMSSKEAINLLSKLRLGVYLDLLPGFNMRVLNELFFLITPAQLQIKEGKELSPFSRDELRAKVIREKLSSLK</sequence>
<evidence type="ECO:0000256" key="3">
    <source>
        <dbReference type="ARBA" id="ARBA00022777"/>
    </source>
</evidence>